<dbReference type="SUPFAM" id="SSF48371">
    <property type="entry name" value="ARM repeat"/>
    <property type="match status" value="1"/>
</dbReference>
<accession>A0ABP3W2E6</accession>
<sequence length="803" mass="88000">MADGRIIIDTQIDSKGAEGGIKSLGGKLGSLAKTGAVAITGLVTAASTVVTGLATLSVKQFAEYEQLVGGVETLFKNSSNEVMKYANNAYKTAGMSANEYMKTITGFSASLLQGLGGDTKKAAEIGNKAVTDMSDNANKMGTAIGDIQNAYQGFAKQNYTMLDNLKLGYGGTKTEMERLLADAQKLTGIKYNINNFSDVIEAIHAVQTEMGITGTTAKEASSTIEGSFNMTKSAWTNLLTGMADDNANFDVLVQNLVSSLGSLGKNLLPRIKIAIEGIGELIRTLLPKILDEIPEMMASLFPESMQEDVKRIFEGIAEAIKTAADVAMQWLPKITEGFAWILDNSNTIATGIVGIGTALMVLNVANMIMGLVKAFQAFKLANEGATVAQWLLNAAMAANPIGIVIAVIAGLVAGIIYLWNTNEGFREFWINAWNMIKDGFVNAWNSIIAFFTETIPSWIESIKAWFSSLGEWFGTLWTNIKQFFIDGWNAIVSFFTETIPAWIQQMFDWFNELPYKIGYAMGYVLTTIIKWGVDTWNYLVTNVPIWIKSIVEWFATLPGKIWTWLLNTINKIIQWGSQTYSNMVTAVTNAINAVIEWFSKLPSRIWEWLLNTIAKVIQFGRDLGTKAQEAGSNMVEKIIGAVKDLPSKFVDIGRRIVEGIWEGITNAGSWLHQKVTGFFDGILEGAKDANEIKSPSRLYRDQVGKYMAQGVGVGFEDEADNVQKSMEKEFNRMAGKMQLAVDYNMARTTASIVGRNGYRGQSNVINNNDNGVTQNVTIVNPERTPSENARALKRVGRDLAFGD</sequence>
<evidence type="ECO:0000256" key="1">
    <source>
        <dbReference type="SAM" id="Phobius"/>
    </source>
</evidence>
<keyword evidence="1" id="KW-0472">Membrane</keyword>
<name>A0ABP3W2E6_CLOSU</name>
<proteinExistence type="predicted"/>
<keyword evidence="1" id="KW-0812">Transmembrane</keyword>
<dbReference type="Proteomes" id="UP001501047">
    <property type="component" value="Unassembled WGS sequence"/>
</dbReference>
<reference evidence="3" key="1">
    <citation type="journal article" date="2019" name="Int. J. Syst. Evol. Microbiol.">
        <title>The Global Catalogue of Microorganisms (GCM) 10K type strain sequencing project: providing services to taxonomists for standard genome sequencing and annotation.</title>
        <authorList>
            <consortium name="The Broad Institute Genomics Platform"/>
            <consortium name="The Broad Institute Genome Sequencing Center for Infectious Disease"/>
            <person name="Wu L."/>
            <person name="Ma J."/>
        </authorList>
    </citation>
    <scope>NUCLEOTIDE SEQUENCE [LARGE SCALE GENOMIC DNA]</scope>
    <source>
        <strain evidence="3">JCM 1417</strain>
    </source>
</reference>
<evidence type="ECO:0000313" key="3">
    <source>
        <dbReference type="Proteomes" id="UP001501047"/>
    </source>
</evidence>
<gene>
    <name evidence="2" type="ORF">GCM10008908_24750</name>
</gene>
<comment type="caution">
    <text evidence="2">The sequence shown here is derived from an EMBL/GenBank/DDBJ whole genome shotgun (WGS) entry which is preliminary data.</text>
</comment>
<keyword evidence="1" id="KW-1133">Transmembrane helix</keyword>
<dbReference type="RefSeq" id="WP_343826744.1">
    <property type="nucleotide sequence ID" value="NZ_BAAACI010000006.1"/>
</dbReference>
<dbReference type="InterPro" id="IPR016024">
    <property type="entry name" value="ARM-type_fold"/>
</dbReference>
<feature type="transmembrane region" description="Helical" evidence="1">
    <location>
        <begin position="390"/>
        <end position="419"/>
    </location>
</feature>
<dbReference type="EMBL" id="BAAACI010000006">
    <property type="protein sequence ID" value="GAA0774610.1"/>
    <property type="molecule type" value="Genomic_DNA"/>
</dbReference>
<feature type="transmembrane region" description="Helical" evidence="1">
    <location>
        <begin position="348"/>
        <end position="369"/>
    </location>
</feature>
<dbReference type="PANTHER" id="PTHR37813">
    <property type="entry name" value="FELS-2 PROPHAGE PROTEIN"/>
    <property type="match status" value="1"/>
</dbReference>
<protein>
    <submittedName>
        <fullName evidence="2">Uncharacterized protein</fullName>
    </submittedName>
</protein>
<dbReference type="PANTHER" id="PTHR37813:SF1">
    <property type="entry name" value="FELS-2 PROPHAGE PROTEIN"/>
    <property type="match status" value="1"/>
</dbReference>
<keyword evidence="3" id="KW-1185">Reference proteome</keyword>
<evidence type="ECO:0000313" key="2">
    <source>
        <dbReference type="EMBL" id="GAA0774610.1"/>
    </source>
</evidence>
<organism evidence="2 3">
    <name type="scientific">Clostridium subterminale</name>
    <dbReference type="NCBI Taxonomy" id="1550"/>
    <lineage>
        <taxon>Bacteria</taxon>
        <taxon>Bacillati</taxon>
        <taxon>Bacillota</taxon>
        <taxon>Clostridia</taxon>
        <taxon>Eubacteriales</taxon>
        <taxon>Clostridiaceae</taxon>
        <taxon>Clostridium</taxon>
    </lineage>
</organism>